<dbReference type="Proteomes" id="UP000095390">
    <property type="component" value="Unassembled WGS sequence"/>
</dbReference>
<feature type="domain" description="HD/PDEase" evidence="2">
    <location>
        <begin position="155"/>
        <end position="288"/>
    </location>
</feature>
<dbReference type="OrthoDB" id="9778453at2"/>
<dbReference type="SUPFAM" id="SSF109604">
    <property type="entry name" value="HD-domain/PDEase-like"/>
    <property type="match status" value="1"/>
</dbReference>
<dbReference type="InterPro" id="IPR050798">
    <property type="entry name" value="YhaM_exoribonuc/phosphodiest"/>
</dbReference>
<evidence type="ECO:0000259" key="2">
    <source>
        <dbReference type="SMART" id="SM00471"/>
    </source>
</evidence>
<dbReference type="InterPro" id="IPR006675">
    <property type="entry name" value="HDIG_dom"/>
</dbReference>
<protein>
    <submittedName>
        <fullName evidence="3">3'-5' exoribonuclease yhaM</fullName>
        <ecNumber evidence="3">3.1.-.-</ecNumber>
    </submittedName>
</protein>
<dbReference type="AlphaFoldDB" id="A0A173TAC7"/>
<dbReference type="Gene3D" id="1.10.3210.10">
    <property type="entry name" value="Hypothetical protein af1432"/>
    <property type="match status" value="1"/>
</dbReference>
<dbReference type="GO" id="GO:0016787">
    <property type="term" value="F:hydrolase activity"/>
    <property type="evidence" value="ECO:0007669"/>
    <property type="project" value="UniProtKB-KW"/>
</dbReference>
<dbReference type="NCBIfam" id="TIGR00277">
    <property type="entry name" value="HDIG"/>
    <property type="match status" value="1"/>
</dbReference>
<evidence type="ECO:0000313" key="4">
    <source>
        <dbReference type="Proteomes" id="UP000095390"/>
    </source>
</evidence>
<name>A0A173TAC7_9FIRM</name>
<dbReference type="InterPro" id="IPR006674">
    <property type="entry name" value="HD_domain"/>
</dbReference>
<dbReference type="CDD" id="cd00077">
    <property type="entry name" value="HDc"/>
    <property type="match status" value="1"/>
</dbReference>
<gene>
    <name evidence="3" type="primary">yhaM</name>
    <name evidence="3" type="ORF">ERS852578_01551</name>
</gene>
<keyword evidence="1 3" id="KW-0378">Hydrolase</keyword>
<reference evidence="3 4" key="1">
    <citation type="submission" date="2015-09" db="EMBL/GenBank/DDBJ databases">
        <authorList>
            <consortium name="Pathogen Informatics"/>
        </authorList>
    </citation>
    <scope>NUCLEOTIDE SEQUENCE [LARGE SCALE GENOMIC DNA]</scope>
    <source>
        <strain evidence="3 4">2789STDY5834966</strain>
    </source>
</reference>
<dbReference type="PANTHER" id="PTHR37294">
    <property type="entry name" value="3'-5' EXORIBONUCLEASE YHAM"/>
    <property type="match status" value="1"/>
</dbReference>
<dbReference type="EMBL" id="CYYC01000016">
    <property type="protein sequence ID" value="CUM99601.1"/>
    <property type="molecule type" value="Genomic_DNA"/>
</dbReference>
<organism evidence="3 4">
    <name type="scientific">Anaerobutyricum hallii</name>
    <dbReference type="NCBI Taxonomy" id="39488"/>
    <lineage>
        <taxon>Bacteria</taxon>
        <taxon>Bacillati</taxon>
        <taxon>Bacillota</taxon>
        <taxon>Clostridia</taxon>
        <taxon>Lachnospirales</taxon>
        <taxon>Lachnospiraceae</taxon>
        <taxon>Anaerobutyricum</taxon>
    </lineage>
</organism>
<dbReference type="RefSeq" id="WP_022170152.1">
    <property type="nucleotide sequence ID" value="NZ_CYYC01000016.1"/>
</dbReference>
<dbReference type="PANTHER" id="PTHR37294:SF1">
    <property type="entry name" value="3'-5' EXORIBONUCLEASE YHAM"/>
    <property type="match status" value="1"/>
</dbReference>
<dbReference type="GO" id="GO:0031125">
    <property type="term" value="P:rRNA 3'-end processing"/>
    <property type="evidence" value="ECO:0007669"/>
    <property type="project" value="TreeGrafter"/>
</dbReference>
<accession>A0A173TAC7</accession>
<dbReference type="SMART" id="SM00471">
    <property type="entry name" value="HDc"/>
    <property type="match status" value="1"/>
</dbReference>
<evidence type="ECO:0000313" key="3">
    <source>
        <dbReference type="EMBL" id="CUM99601.1"/>
    </source>
</evidence>
<dbReference type="InterPro" id="IPR012340">
    <property type="entry name" value="NA-bd_OB-fold"/>
</dbReference>
<sequence>MRYINELREGDNVSEVYLCKVKNIAKTKAGKTYYSMILQDKTGVIDTKIWDLNNGIENFEQMDYIRVEGNVTSFQGSPQLNVRRLRKAREGEFAMEDYIPCSNKSIDGMFKELSSYVNHVQNIYLRQLLVAFFGDKEFAAKFKAHSAAKRVHHGFMGGLLEHTLSVTKLCDFYCTQYPILNKDLLITAAICHDIGKIDELSDFPENDYTDVGQLVGHIVMGTMMIDEKIRNINGFPAKLANELKHCILAHHGELEYGSPKKPALIEALALNFADNTDAKMETFIEALAEESRQSGEWKGYNKLFESNIRATSHLGEKD</sequence>
<dbReference type="Pfam" id="PF01966">
    <property type="entry name" value="HD"/>
    <property type="match status" value="1"/>
</dbReference>
<proteinExistence type="predicted"/>
<dbReference type="InterPro" id="IPR003607">
    <property type="entry name" value="HD/PDEase_dom"/>
</dbReference>
<dbReference type="Gene3D" id="2.40.50.140">
    <property type="entry name" value="Nucleic acid-binding proteins"/>
    <property type="match status" value="1"/>
</dbReference>
<dbReference type="EC" id="3.1.-.-" evidence="3"/>
<dbReference type="CDD" id="cd04492">
    <property type="entry name" value="YhaM_OBF_like"/>
    <property type="match status" value="1"/>
</dbReference>
<evidence type="ECO:0000256" key="1">
    <source>
        <dbReference type="ARBA" id="ARBA00022801"/>
    </source>
</evidence>